<evidence type="ECO:0000313" key="3">
    <source>
        <dbReference type="Proteomes" id="UP001064933"/>
    </source>
</evidence>
<evidence type="ECO:0008006" key="4">
    <source>
        <dbReference type="Google" id="ProtNLM"/>
    </source>
</evidence>
<reference evidence="2" key="1">
    <citation type="submission" date="2022-10" db="EMBL/GenBank/DDBJ databases">
        <title>Characterization and whole genome sequencing of a new Roseateles species, isolated from fresh water.</title>
        <authorList>
            <person name="Guliayeva D.Y."/>
            <person name="Akhremchuk A.E."/>
            <person name="Sikolenko M.A."/>
            <person name="Valentovich L.N."/>
            <person name="Sidarenka A.V."/>
        </authorList>
    </citation>
    <scope>NUCLEOTIDE SEQUENCE</scope>
    <source>
        <strain evidence="2">BIM B-1768</strain>
    </source>
</reference>
<keyword evidence="3" id="KW-1185">Reference proteome</keyword>
<dbReference type="RefSeq" id="WP_261755962.1">
    <property type="nucleotide sequence ID" value="NZ_CP104562.2"/>
</dbReference>
<sequence length="91" mass="9980">MSLLYAALAALAAMAFFLGSRHHRLRMSVTPARWRSAGWLLLLLAWAAAWWSIGFWSGGFAMLTAFMLVAVGLPYLQAWRRGGEGVSSHVG</sequence>
<feature type="transmembrane region" description="Helical" evidence="1">
    <location>
        <begin position="39"/>
        <end position="71"/>
    </location>
</feature>
<keyword evidence="1" id="KW-0472">Membrane</keyword>
<organism evidence="2 3">
    <name type="scientific">Roseateles amylovorans</name>
    <dbReference type="NCBI Taxonomy" id="2978473"/>
    <lineage>
        <taxon>Bacteria</taxon>
        <taxon>Pseudomonadati</taxon>
        <taxon>Pseudomonadota</taxon>
        <taxon>Betaproteobacteria</taxon>
        <taxon>Burkholderiales</taxon>
        <taxon>Sphaerotilaceae</taxon>
        <taxon>Roseateles</taxon>
    </lineage>
</organism>
<keyword evidence="1" id="KW-1133">Transmembrane helix</keyword>
<proteinExistence type="predicted"/>
<gene>
    <name evidence="2" type="ORF">N4261_14240</name>
</gene>
<dbReference type="Proteomes" id="UP001064933">
    <property type="component" value="Chromosome"/>
</dbReference>
<protein>
    <recommendedName>
        <fullName evidence="4">DUF3325 domain-containing protein</fullName>
    </recommendedName>
</protein>
<name>A0ABY6ASM1_9BURK</name>
<dbReference type="EMBL" id="CP104562">
    <property type="protein sequence ID" value="UXH76229.1"/>
    <property type="molecule type" value="Genomic_DNA"/>
</dbReference>
<keyword evidence="1" id="KW-0812">Transmembrane</keyword>
<accession>A0ABY6ASM1</accession>
<evidence type="ECO:0000256" key="1">
    <source>
        <dbReference type="SAM" id="Phobius"/>
    </source>
</evidence>
<evidence type="ECO:0000313" key="2">
    <source>
        <dbReference type="EMBL" id="UXH76229.1"/>
    </source>
</evidence>